<evidence type="ECO:0000259" key="1">
    <source>
        <dbReference type="Pfam" id="PF01979"/>
    </source>
</evidence>
<organism evidence="2 3">
    <name type="scientific">Stentor coeruleus</name>
    <dbReference type="NCBI Taxonomy" id="5963"/>
    <lineage>
        <taxon>Eukaryota</taxon>
        <taxon>Sar</taxon>
        <taxon>Alveolata</taxon>
        <taxon>Ciliophora</taxon>
        <taxon>Postciliodesmatophora</taxon>
        <taxon>Heterotrichea</taxon>
        <taxon>Heterotrichida</taxon>
        <taxon>Stentoridae</taxon>
        <taxon>Stentor</taxon>
    </lineage>
</organism>
<keyword evidence="3" id="KW-1185">Reference proteome</keyword>
<dbReference type="InterPro" id="IPR006680">
    <property type="entry name" value="Amidohydro-rel"/>
</dbReference>
<dbReference type="InterPro" id="IPR011059">
    <property type="entry name" value="Metal-dep_hydrolase_composite"/>
</dbReference>
<dbReference type="Pfam" id="PF01979">
    <property type="entry name" value="Amidohydro_1"/>
    <property type="match status" value="1"/>
</dbReference>
<dbReference type="GO" id="GO:0006145">
    <property type="term" value="P:purine nucleobase catabolic process"/>
    <property type="evidence" value="ECO:0007669"/>
    <property type="project" value="TreeGrafter"/>
</dbReference>
<dbReference type="GO" id="GO:0004038">
    <property type="term" value="F:allantoinase activity"/>
    <property type="evidence" value="ECO:0007669"/>
    <property type="project" value="TreeGrafter"/>
</dbReference>
<gene>
    <name evidence="2" type="ORF">SteCoe_21847</name>
</gene>
<reference evidence="2 3" key="1">
    <citation type="submission" date="2016-11" db="EMBL/GenBank/DDBJ databases">
        <title>The macronuclear genome of Stentor coeruleus: a giant cell with tiny introns.</title>
        <authorList>
            <person name="Slabodnick M."/>
            <person name="Ruby J.G."/>
            <person name="Reiff S.B."/>
            <person name="Swart E.C."/>
            <person name="Gosai S."/>
            <person name="Prabakaran S."/>
            <person name="Witkowska E."/>
            <person name="Larue G.E."/>
            <person name="Fisher S."/>
            <person name="Freeman R.M."/>
            <person name="Gunawardena J."/>
            <person name="Chu W."/>
            <person name="Stover N.A."/>
            <person name="Gregory B.D."/>
            <person name="Nowacki M."/>
            <person name="Derisi J."/>
            <person name="Roy S.W."/>
            <person name="Marshall W.F."/>
            <person name="Sood P."/>
        </authorList>
    </citation>
    <scope>NUCLEOTIDE SEQUENCE [LARGE SCALE GENOMIC DNA]</scope>
    <source>
        <strain evidence="2">WM001</strain>
    </source>
</reference>
<dbReference type="Gene3D" id="3.20.20.140">
    <property type="entry name" value="Metal-dependent hydrolases"/>
    <property type="match status" value="2"/>
</dbReference>
<protein>
    <recommendedName>
        <fullName evidence="1">Amidohydrolase-related domain-containing protein</fullName>
    </recommendedName>
</protein>
<dbReference type="InterPro" id="IPR032466">
    <property type="entry name" value="Metal_Hydrolase"/>
</dbReference>
<dbReference type="OrthoDB" id="1924787at2759"/>
<accession>A0A1R2BNT3</accession>
<dbReference type="SUPFAM" id="SSF51556">
    <property type="entry name" value="Metallo-dependent hydrolases"/>
    <property type="match status" value="1"/>
</dbReference>
<feature type="domain" description="Amidohydrolase-related" evidence="1">
    <location>
        <begin position="475"/>
        <end position="550"/>
    </location>
</feature>
<name>A0A1R2BNT3_9CILI</name>
<comment type="caution">
    <text evidence="2">The sequence shown here is derived from an EMBL/GenBank/DDBJ whole genome shotgun (WGS) entry which is preliminary data.</text>
</comment>
<dbReference type="SUPFAM" id="SSF51338">
    <property type="entry name" value="Composite domain of metallo-dependent hydrolases"/>
    <property type="match status" value="1"/>
</dbReference>
<dbReference type="PANTHER" id="PTHR43668">
    <property type="entry name" value="ALLANTOINASE"/>
    <property type="match status" value="1"/>
</dbReference>
<proteinExistence type="predicted"/>
<dbReference type="InterPro" id="IPR050138">
    <property type="entry name" value="DHOase/Allantoinase_Hydrolase"/>
</dbReference>
<evidence type="ECO:0000313" key="3">
    <source>
        <dbReference type="Proteomes" id="UP000187209"/>
    </source>
</evidence>
<dbReference type="PANTHER" id="PTHR43668:SF2">
    <property type="entry name" value="ALLANTOINASE"/>
    <property type="match status" value="1"/>
</dbReference>
<evidence type="ECO:0000313" key="2">
    <source>
        <dbReference type="EMBL" id="OMJ78364.1"/>
    </source>
</evidence>
<dbReference type="Proteomes" id="UP000187209">
    <property type="component" value="Unassembled WGS sequence"/>
</dbReference>
<dbReference type="GO" id="GO:0005737">
    <property type="term" value="C:cytoplasm"/>
    <property type="evidence" value="ECO:0007669"/>
    <property type="project" value="TreeGrafter"/>
</dbReference>
<dbReference type="AlphaFoldDB" id="A0A1R2BNT3"/>
<sequence length="569" mass="63767">MNSQKIALISHRIICEDQPNPIHGAILIKDEIIEDIIPISEIKHDILAQEYVLEDLGNLYILPGLVDINVSFASDGASIVTRQALSGGVTTIATTDSIEGDLYNDIAPIQIISDSTLNEVKKQEPERIFAYKGFLVPQGPNSQILKDISKAFEVCGNLPLIIHPEFATPEKMMQATPYRLVEPEKRIFNCKIIITEEKDVYASEFKLDSDEENEELSESCEDDYSASESCSEEAPEITVNDFDNGDNCLKPIAQNFNSMRLCVPERDKKRVSLPTLLGVDNSLIPPVAHSPRHHSVQCIGINSRPIPLQDIPFIRKGIQVEQAYHEHISKFPCDWEVAAVKKVLEADPKNPIHFCNVCSSEAIETINQIKTAKNGLKVTCETSLPYVYFTETDVKPGDTRYKLNPPIRDLGNYRSLWQMIKNNQIDCVSSYHQPVNPPLKFIGDFTRAVNGVISVGFNLQCLWTRIRTQIPVDEESDYISLISLVLSTKPAKILNLKNKGGIKKGKHADLVVWDPEGKTKITSTLDRFPQMSPMIGEELYGVIHRTYLRGALVYSNNRNIPRGSVLKKS</sequence>
<dbReference type="EMBL" id="MPUH01000525">
    <property type="protein sequence ID" value="OMJ78364.1"/>
    <property type="molecule type" value="Genomic_DNA"/>
</dbReference>